<dbReference type="OrthoDB" id="9802471at2"/>
<keyword evidence="2 7" id="KW-0813">Transport</keyword>
<comment type="caution">
    <text evidence="8">The sequence shown here is derived from an EMBL/GenBank/DDBJ whole genome shotgun (WGS) entry which is preliminary data.</text>
</comment>
<dbReference type="Pfam" id="PF00213">
    <property type="entry name" value="OSCP"/>
    <property type="match status" value="1"/>
</dbReference>
<reference evidence="8" key="1">
    <citation type="journal article" date="2021" name="PeerJ">
        <title>Extensive microbial diversity within the chicken gut microbiome revealed by metagenomics and culture.</title>
        <authorList>
            <person name="Gilroy R."/>
            <person name="Ravi A."/>
            <person name="Getino M."/>
            <person name="Pursley I."/>
            <person name="Horton D.L."/>
            <person name="Alikhan N.F."/>
            <person name="Baker D."/>
            <person name="Gharbi K."/>
            <person name="Hall N."/>
            <person name="Watson M."/>
            <person name="Adriaenssens E.M."/>
            <person name="Foster-Nyarko E."/>
            <person name="Jarju S."/>
            <person name="Secka A."/>
            <person name="Antonio M."/>
            <person name="Oren A."/>
            <person name="Chaudhuri R.R."/>
            <person name="La Ragione R."/>
            <person name="Hildebrand F."/>
            <person name="Pallen M.J."/>
        </authorList>
    </citation>
    <scope>NUCLEOTIDE SEQUENCE</scope>
    <source>
        <strain evidence="8">USAMLcec4-12693</strain>
    </source>
</reference>
<dbReference type="EMBL" id="DYXE01000003">
    <property type="protein sequence ID" value="HJH48703.1"/>
    <property type="molecule type" value="Genomic_DNA"/>
</dbReference>
<keyword evidence="5 7" id="KW-0472">Membrane</keyword>
<accession>A0A9D2VVJ7</accession>
<evidence type="ECO:0000256" key="6">
    <source>
        <dbReference type="ARBA" id="ARBA00023310"/>
    </source>
</evidence>
<keyword evidence="4 7" id="KW-0406">Ion transport</keyword>
<evidence type="ECO:0000313" key="9">
    <source>
        <dbReference type="Proteomes" id="UP000813420"/>
    </source>
</evidence>
<dbReference type="Proteomes" id="UP000813420">
    <property type="component" value="Unassembled WGS sequence"/>
</dbReference>
<dbReference type="RefSeq" id="WP_070088622.1">
    <property type="nucleotide sequence ID" value="NZ_CABMJS010000015.1"/>
</dbReference>
<dbReference type="GO" id="GO:0045259">
    <property type="term" value="C:proton-transporting ATP synthase complex"/>
    <property type="evidence" value="ECO:0007669"/>
    <property type="project" value="UniProtKB-KW"/>
</dbReference>
<dbReference type="NCBIfam" id="TIGR01145">
    <property type="entry name" value="ATP_synt_delta"/>
    <property type="match status" value="1"/>
</dbReference>
<keyword evidence="7" id="KW-0139">CF(1)</keyword>
<dbReference type="Gene3D" id="1.10.520.20">
    <property type="entry name" value="N-terminal domain of the delta subunit of the F1F0-ATP synthase"/>
    <property type="match status" value="1"/>
</dbReference>
<dbReference type="SUPFAM" id="SSF47928">
    <property type="entry name" value="N-terminal domain of the delta subunit of the F1F0-ATP synthase"/>
    <property type="match status" value="1"/>
</dbReference>
<name>A0A9D2VVJ7_9FIRM</name>
<comment type="similarity">
    <text evidence="7">Belongs to the ATPase delta chain family.</text>
</comment>
<gene>
    <name evidence="7 8" type="primary">atpH</name>
    <name evidence="8" type="ORF">K8V39_00365</name>
</gene>
<evidence type="ECO:0000256" key="7">
    <source>
        <dbReference type="HAMAP-Rule" id="MF_01416"/>
    </source>
</evidence>
<protein>
    <recommendedName>
        <fullName evidence="7">ATP synthase subunit delta</fullName>
    </recommendedName>
    <alternativeName>
        <fullName evidence="7">ATP synthase F(1) sector subunit delta</fullName>
    </alternativeName>
    <alternativeName>
        <fullName evidence="7">F-type ATPase subunit delta</fullName>
        <shortName evidence="7">F-ATPase subunit delta</shortName>
    </alternativeName>
</protein>
<reference evidence="8" key="2">
    <citation type="submission" date="2021-09" db="EMBL/GenBank/DDBJ databases">
        <authorList>
            <person name="Gilroy R."/>
        </authorList>
    </citation>
    <scope>NUCLEOTIDE SEQUENCE</scope>
    <source>
        <strain evidence="8">USAMLcec4-12693</strain>
    </source>
</reference>
<dbReference type="GO" id="GO:0005886">
    <property type="term" value="C:plasma membrane"/>
    <property type="evidence" value="ECO:0007669"/>
    <property type="project" value="UniProtKB-SubCell"/>
</dbReference>
<keyword evidence="7" id="KW-1003">Cell membrane</keyword>
<comment type="function">
    <text evidence="7">F(1)F(0) ATP synthase produces ATP from ADP in the presence of a proton or sodium gradient. F-type ATPases consist of two structural domains, F(1) containing the extramembraneous catalytic core and F(0) containing the membrane proton channel, linked together by a central stalk and a peripheral stalk. During catalysis, ATP synthesis in the catalytic domain of F(1) is coupled via a rotary mechanism of the central stalk subunits to proton translocation.</text>
</comment>
<dbReference type="PRINTS" id="PR00125">
    <property type="entry name" value="ATPASEDELTA"/>
</dbReference>
<dbReference type="PANTHER" id="PTHR11910">
    <property type="entry name" value="ATP SYNTHASE DELTA CHAIN"/>
    <property type="match status" value="1"/>
</dbReference>
<evidence type="ECO:0000313" key="8">
    <source>
        <dbReference type="EMBL" id="HJH48703.1"/>
    </source>
</evidence>
<dbReference type="HAMAP" id="MF_01416">
    <property type="entry name" value="ATP_synth_delta_bact"/>
    <property type="match status" value="1"/>
</dbReference>
<sequence>MTEQKNRAGYCSLAALRYAEVLYQLKVPEEAIGETKRLWEVSEELPEVLSNPAVSKEQKHGIIDRIFPKEMRSFLKVLVDHEKAGILEEIFQGYEEKKQAAEGIVTAVLRYTTLPLEEQKEKMEAWIKKTMHAGKVSWVLEEDASLLGGFILSIGDKEYDYSVQGRLNRLEEKLTWR</sequence>
<comment type="subcellular location">
    <subcellularLocation>
        <location evidence="7">Cell membrane</location>
        <topology evidence="7">Peripheral membrane protein</topology>
    </subcellularLocation>
    <subcellularLocation>
        <location evidence="1">Membrane</location>
    </subcellularLocation>
</comment>
<evidence type="ECO:0000256" key="5">
    <source>
        <dbReference type="ARBA" id="ARBA00023136"/>
    </source>
</evidence>
<keyword evidence="6 7" id="KW-0066">ATP synthesis</keyword>
<organism evidence="8 9">
    <name type="scientific">Merdimonas faecis</name>
    <dbReference type="NCBI Taxonomy" id="1653435"/>
    <lineage>
        <taxon>Bacteria</taxon>
        <taxon>Bacillati</taxon>
        <taxon>Bacillota</taxon>
        <taxon>Clostridia</taxon>
        <taxon>Lachnospirales</taxon>
        <taxon>Lachnospiraceae</taxon>
        <taxon>Merdimonas</taxon>
    </lineage>
</organism>
<comment type="function">
    <text evidence="7">This protein is part of the stalk that links CF(0) to CF(1). It either transmits conformational changes from CF(0) to CF(1) or is implicated in proton conduction.</text>
</comment>
<keyword evidence="3 7" id="KW-0375">Hydrogen ion transport</keyword>
<evidence type="ECO:0000256" key="3">
    <source>
        <dbReference type="ARBA" id="ARBA00022781"/>
    </source>
</evidence>
<dbReference type="AlphaFoldDB" id="A0A9D2VVJ7"/>
<evidence type="ECO:0000256" key="4">
    <source>
        <dbReference type="ARBA" id="ARBA00023065"/>
    </source>
</evidence>
<evidence type="ECO:0000256" key="2">
    <source>
        <dbReference type="ARBA" id="ARBA00022448"/>
    </source>
</evidence>
<dbReference type="GO" id="GO:0046933">
    <property type="term" value="F:proton-transporting ATP synthase activity, rotational mechanism"/>
    <property type="evidence" value="ECO:0007669"/>
    <property type="project" value="UniProtKB-UniRule"/>
</dbReference>
<dbReference type="InterPro" id="IPR026015">
    <property type="entry name" value="ATP_synth_OSCP/delta_N_sf"/>
</dbReference>
<dbReference type="InterPro" id="IPR000711">
    <property type="entry name" value="ATPase_OSCP/dsu"/>
</dbReference>
<evidence type="ECO:0000256" key="1">
    <source>
        <dbReference type="ARBA" id="ARBA00004370"/>
    </source>
</evidence>
<proteinExistence type="inferred from homology"/>